<dbReference type="AlphaFoldDB" id="A0A9P5NCY9"/>
<organism evidence="1 2">
    <name type="scientific">Gymnopilus junonius</name>
    <name type="common">Spectacular rustgill mushroom</name>
    <name type="synonym">Gymnopilus spectabilis subsp. junonius</name>
    <dbReference type="NCBI Taxonomy" id="109634"/>
    <lineage>
        <taxon>Eukaryota</taxon>
        <taxon>Fungi</taxon>
        <taxon>Dikarya</taxon>
        <taxon>Basidiomycota</taxon>
        <taxon>Agaricomycotina</taxon>
        <taxon>Agaricomycetes</taxon>
        <taxon>Agaricomycetidae</taxon>
        <taxon>Agaricales</taxon>
        <taxon>Agaricineae</taxon>
        <taxon>Hymenogastraceae</taxon>
        <taxon>Gymnopilus</taxon>
    </lineage>
</organism>
<dbReference type="OrthoDB" id="3247165at2759"/>
<protein>
    <submittedName>
        <fullName evidence="1">Uncharacterized protein</fullName>
    </submittedName>
</protein>
<keyword evidence="2" id="KW-1185">Reference proteome</keyword>
<dbReference type="EMBL" id="JADNYJ010000184">
    <property type="protein sequence ID" value="KAF8876294.1"/>
    <property type="molecule type" value="Genomic_DNA"/>
</dbReference>
<dbReference type="Proteomes" id="UP000724874">
    <property type="component" value="Unassembled WGS sequence"/>
</dbReference>
<sequence length="706" mass="80102">MRQRVQSDDDAKLRKALENMRYKACTSEDISFLRTLVTNSSRKNHSVCNNVFRNEAIITARNLHKDEINRVGAIRFAQETGQNLVDFCAEDVPFTGTSDDSKHGAKRVSVISDDMRKGLWSMPPSTTDKNIAGKLSLCVGMPIMIRTNYATELCMTRGQEGFVYGWQAKRGSTDQLMLDTLFVELKNPPTTVHFEGLPENVVPIVPTKNAITAALPNDDVLYINRTQVEVLINFAMTDFVSQGKTRLYNPIDLNNLFNHHAYYTALSRSSSASGTIILQGFDGRKVQGGCSGALRQEFWELEMLDEITRLTYDRKLPDSITGATRNQLIQSFRNWKGLQYVPSTMHRSIRWSPSKPFDETVVADSVSITDWTQVIKDVKLKDRDNEHPATLPPRNDLKCKVCDTNCGDADSMTEDLHRHKRIKFSAPQSNTYPSSSNVLVPAGMKWSNNSCAYDSIFAILYHVWLRDENRWSQCLSHAQLGNRVLQKLVDSFEDHRSNAALLELARDSIRQDLHAIDPARMGYGRYASLERVLQEVFMINKLTFREFYECGNGHNFPLRDTFSCLSIMYHPYQSVNDHINHSHLSSTRSIPLCPTCSSIRVFRRSMVYSPPVLVVDISINRSVEVNRCLRLRIGNDTCIYNLAGIVYFGRAHFTAAIIAPNNHFWYYDGLLNDGLMADHGSCDIIENIEKVNGRLACAAFYTLEHQ</sequence>
<accession>A0A9P5NCY9</accession>
<gene>
    <name evidence="1" type="ORF">CPB84DRAFT_1689217</name>
</gene>
<dbReference type="InterPro" id="IPR027417">
    <property type="entry name" value="P-loop_NTPase"/>
</dbReference>
<proteinExistence type="predicted"/>
<comment type="caution">
    <text evidence="1">The sequence shown here is derived from an EMBL/GenBank/DDBJ whole genome shotgun (WGS) entry which is preliminary data.</text>
</comment>
<evidence type="ECO:0000313" key="1">
    <source>
        <dbReference type="EMBL" id="KAF8876294.1"/>
    </source>
</evidence>
<reference evidence="1" key="1">
    <citation type="submission" date="2020-11" db="EMBL/GenBank/DDBJ databases">
        <authorList>
            <consortium name="DOE Joint Genome Institute"/>
            <person name="Ahrendt S."/>
            <person name="Riley R."/>
            <person name="Andreopoulos W."/>
            <person name="LaButti K."/>
            <person name="Pangilinan J."/>
            <person name="Ruiz-duenas F.J."/>
            <person name="Barrasa J.M."/>
            <person name="Sanchez-Garcia M."/>
            <person name="Camarero S."/>
            <person name="Miyauchi S."/>
            <person name="Serrano A."/>
            <person name="Linde D."/>
            <person name="Babiker R."/>
            <person name="Drula E."/>
            <person name="Ayuso-Fernandez I."/>
            <person name="Pacheco R."/>
            <person name="Padilla G."/>
            <person name="Ferreira P."/>
            <person name="Barriuso J."/>
            <person name="Kellner H."/>
            <person name="Castanera R."/>
            <person name="Alfaro M."/>
            <person name="Ramirez L."/>
            <person name="Pisabarro A.G."/>
            <person name="Kuo A."/>
            <person name="Tritt A."/>
            <person name="Lipzen A."/>
            <person name="He G."/>
            <person name="Yan M."/>
            <person name="Ng V."/>
            <person name="Cullen D."/>
            <person name="Martin F."/>
            <person name="Rosso M.-N."/>
            <person name="Henrissat B."/>
            <person name="Hibbett D."/>
            <person name="Martinez A.T."/>
            <person name="Grigoriev I.V."/>
        </authorList>
    </citation>
    <scope>NUCLEOTIDE SEQUENCE</scope>
    <source>
        <strain evidence="1">AH 44721</strain>
    </source>
</reference>
<name>A0A9P5NCY9_GYMJU</name>
<dbReference type="SUPFAM" id="SSF52540">
    <property type="entry name" value="P-loop containing nucleoside triphosphate hydrolases"/>
    <property type="match status" value="1"/>
</dbReference>
<evidence type="ECO:0000313" key="2">
    <source>
        <dbReference type="Proteomes" id="UP000724874"/>
    </source>
</evidence>